<keyword evidence="9" id="KW-1185">Reference proteome</keyword>
<dbReference type="CDD" id="cd06662">
    <property type="entry name" value="SURF1"/>
    <property type="match status" value="1"/>
</dbReference>
<keyword evidence="3 6" id="KW-0812">Transmembrane</keyword>
<dbReference type="PANTHER" id="PTHR23427:SF2">
    <property type="entry name" value="SURFEIT LOCUS PROTEIN 1"/>
    <property type="match status" value="1"/>
</dbReference>
<dbReference type="AlphaFoldDB" id="A0A3G6J7Q0"/>
<dbReference type="PANTHER" id="PTHR23427">
    <property type="entry name" value="SURFEIT LOCUS PROTEIN"/>
    <property type="match status" value="1"/>
</dbReference>
<evidence type="ECO:0000256" key="5">
    <source>
        <dbReference type="ARBA" id="ARBA00023136"/>
    </source>
</evidence>
<keyword evidence="6" id="KW-1003">Cell membrane</keyword>
<dbReference type="PROSITE" id="PS50895">
    <property type="entry name" value="SURF1"/>
    <property type="match status" value="1"/>
</dbReference>
<protein>
    <recommendedName>
        <fullName evidence="6">SURF1-like protein</fullName>
    </recommendedName>
</protein>
<evidence type="ECO:0000256" key="3">
    <source>
        <dbReference type="ARBA" id="ARBA00022692"/>
    </source>
</evidence>
<evidence type="ECO:0000256" key="1">
    <source>
        <dbReference type="ARBA" id="ARBA00004370"/>
    </source>
</evidence>
<dbReference type="KEGG" id="ccho:CCHOA_08120"/>
<feature type="compositionally biased region" description="Basic and acidic residues" evidence="7">
    <location>
        <begin position="298"/>
        <end position="309"/>
    </location>
</feature>
<dbReference type="OrthoDB" id="9807214at2"/>
<accession>A0A3G6J7Q0</accession>
<comment type="similarity">
    <text evidence="2 6">Belongs to the SURF1 family.</text>
</comment>
<dbReference type="InterPro" id="IPR045214">
    <property type="entry name" value="Surf1/Surf4"/>
</dbReference>
<gene>
    <name evidence="8" type="ORF">CCHOA_08120</name>
</gene>
<feature type="region of interest" description="Disordered" evidence="7">
    <location>
        <begin position="254"/>
        <end position="339"/>
    </location>
</feature>
<evidence type="ECO:0000313" key="9">
    <source>
        <dbReference type="Proteomes" id="UP000269019"/>
    </source>
</evidence>
<dbReference type="RefSeq" id="WP_123928885.1">
    <property type="nucleotide sequence ID" value="NZ_CP033896.1"/>
</dbReference>
<sequence>MARPQSSSSAGLRSFFSPGWLITIALVMGFMWVAFTVLAPWQLGKNEVRSQRNERITTAVAQDPVALATVTAADGSLPPTADWTKVTLHGKYQPSAEALLRMQLINDTPSLQALTVFHTDSGETLLINRGFVAADQAQRTPPITPAPEGEVTLVGFARVAEEASDKPVALVDGVPQPLTINPQQIGEILNADLADMYVQLAADQPGVLHPIPLPRLESGPYLSYGIQWIAFGILAPLGLIYFIAAEMRERRREQAERAALADSNNDLAAPTPAPSSPETAHTAPAADQTPTSKNSKQHRTDSGGHDRPQHPATRPRRATYTVDAAHATDLWRDEDDERF</sequence>
<proteinExistence type="inferred from homology"/>
<organism evidence="8 9">
    <name type="scientific">Corynebacterium choanae</name>
    <dbReference type="NCBI Taxonomy" id="1862358"/>
    <lineage>
        <taxon>Bacteria</taxon>
        <taxon>Bacillati</taxon>
        <taxon>Actinomycetota</taxon>
        <taxon>Actinomycetes</taxon>
        <taxon>Mycobacteriales</taxon>
        <taxon>Corynebacteriaceae</taxon>
        <taxon>Corynebacterium</taxon>
    </lineage>
</organism>
<evidence type="ECO:0000256" key="2">
    <source>
        <dbReference type="ARBA" id="ARBA00007165"/>
    </source>
</evidence>
<comment type="subcellular location">
    <subcellularLocation>
        <location evidence="6">Cell membrane</location>
        <topology evidence="6">Multi-pass membrane protein</topology>
    </subcellularLocation>
    <subcellularLocation>
        <location evidence="1">Membrane</location>
    </subcellularLocation>
</comment>
<evidence type="ECO:0000256" key="6">
    <source>
        <dbReference type="RuleBase" id="RU363076"/>
    </source>
</evidence>
<keyword evidence="4 6" id="KW-1133">Transmembrane helix</keyword>
<feature type="transmembrane region" description="Helical" evidence="6">
    <location>
        <begin position="20"/>
        <end position="43"/>
    </location>
</feature>
<name>A0A3G6J7Q0_9CORY</name>
<feature type="compositionally biased region" description="Low complexity" evidence="7">
    <location>
        <begin position="257"/>
        <end position="286"/>
    </location>
</feature>
<keyword evidence="5 6" id="KW-0472">Membrane</keyword>
<evidence type="ECO:0000256" key="7">
    <source>
        <dbReference type="SAM" id="MobiDB-lite"/>
    </source>
</evidence>
<evidence type="ECO:0000256" key="4">
    <source>
        <dbReference type="ARBA" id="ARBA00022989"/>
    </source>
</evidence>
<dbReference type="InterPro" id="IPR002994">
    <property type="entry name" value="Surf1/Shy1"/>
</dbReference>
<dbReference type="Proteomes" id="UP000269019">
    <property type="component" value="Chromosome"/>
</dbReference>
<dbReference type="EMBL" id="CP033896">
    <property type="protein sequence ID" value="AZA14016.1"/>
    <property type="molecule type" value="Genomic_DNA"/>
</dbReference>
<dbReference type="GO" id="GO:0005886">
    <property type="term" value="C:plasma membrane"/>
    <property type="evidence" value="ECO:0007669"/>
    <property type="project" value="UniProtKB-SubCell"/>
</dbReference>
<evidence type="ECO:0000313" key="8">
    <source>
        <dbReference type="EMBL" id="AZA14016.1"/>
    </source>
</evidence>
<feature type="transmembrane region" description="Helical" evidence="6">
    <location>
        <begin position="221"/>
        <end position="244"/>
    </location>
</feature>
<reference evidence="8 9" key="1">
    <citation type="submission" date="2018-11" db="EMBL/GenBank/DDBJ databases">
        <authorList>
            <person name="Kleinhagauer T."/>
            <person name="Glaeser S.P."/>
            <person name="Spergser J."/>
            <person name="Ruckert C."/>
            <person name="Kaempfer P."/>
            <person name="Busse H.-J."/>
        </authorList>
    </citation>
    <scope>NUCLEOTIDE SEQUENCE [LARGE SCALE GENOMIC DNA]</scope>
    <source>
        <strain evidence="8 9">200CH</strain>
    </source>
</reference>
<dbReference type="Pfam" id="PF02104">
    <property type="entry name" value="SURF1"/>
    <property type="match status" value="1"/>
</dbReference>